<feature type="compositionally biased region" description="Polar residues" evidence="1">
    <location>
        <begin position="1"/>
        <end position="17"/>
    </location>
</feature>
<feature type="compositionally biased region" description="Polar residues" evidence="1">
    <location>
        <begin position="46"/>
        <end position="55"/>
    </location>
</feature>
<comment type="caution">
    <text evidence="2">The sequence shown here is derived from an EMBL/GenBank/DDBJ whole genome shotgun (WGS) entry which is preliminary data.</text>
</comment>
<feature type="region of interest" description="Disordered" evidence="1">
    <location>
        <begin position="1"/>
        <end position="80"/>
    </location>
</feature>
<feature type="compositionally biased region" description="Basic residues" evidence="1">
    <location>
        <begin position="103"/>
        <end position="114"/>
    </location>
</feature>
<feature type="compositionally biased region" description="Basic and acidic residues" evidence="1">
    <location>
        <begin position="21"/>
        <end position="45"/>
    </location>
</feature>
<dbReference type="Proteomes" id="UP000317650">
    <property type="component" value="Chromosome 7"/>
</dbReference>
<dbReference type="PANTHER" id="PTHR33730:SF16">
    <property type="entry name" value="OS01G0174100 PROTEIN"/>
    <property type="match status" value="1"/>
</dbReference>
<dbReference type="PANTHER" id="PTHR33730">
    <property type="entry name" value="OS05G0542732 PROTEIN-RELATED"/>
    <property type="match status" value="1"/>
</dbReference>
<dbReference type="AlphaFoldDB" id="A0A4S8JGD4"/>
<name>A0A4S8JGD4_MUSBA</name>
<protein>
    <recommendedName>
        <fullName evidence="4">MAPK kinase substrate protein</fullName>
    </recommendedName>
</protein>
<dbReference type="InterPro" id="IPR031421">
    <property type="entry name" value="DUF4666"/>
</dbReference>
<dbReference type="EMBL" id="PYDT01000005">
    <property type="protein sequence ID" value="THU60755.1"/>
    <property type="molecule type" value="Genomic_DNA"/>
</dbReference>
<evidence type="ECO:0000313" key="3">
    <source>
        <dbReference type="Proteomes" id="UP000317650"/>
    </source>
</evidence>
<dbReference type="Pfam" id="PF15697">
    <property type="entry name" value="DUF4666"/>
    <property type="match status" value="1"/>
</dbReference>
<gene>
    <name evidence="2" type="ORF">C4D60_Mb07t16090</name>
</gene>
<accession>A0A4S8JGD4</accession>
<keyword evidence="3" id="KW-1185">Reference proteome</keyword>
<proteinExistence type="predicted"/>
<evidence type="ECO:0000256" key="1">
    <source>
        <dbReference type="SAM" id="MobiDB-lite"/>
    </source>
</evidence>
<reference evidence="2 3" key="1">
    <citation type="journal article" date="2019" name="Nat. Plants">
        <title>Genome sequencing of Musa balbisiana reveals subgenome evolution and function divergence in polyploid bananas.</title>
        <authorList>
            <person name="Yao X."/>
        </authorList>
    </citation>
    <scope>NUCLEOTIDE SEQUENCE [LARGE SCALE GENOMIC DNA]</scope>
    <source>
        <strain evidence="3">cv. DH-PKW</strain>
        <tissue evidence="2">Leaves</tissue>
    </source>
</reference>
<sequence>MAGLQRSVQTFRRSGSSGMVWHERFLSEEKEEGGGRGESEFRDLGHSQSVGSSGTTEHRRIDGRQAFRAGAVPPAVDPPSPDVSGCLLCGIFGKPRSSDPSKPRRRQLRRTAQT</sequence>
<feature type="region of interest" description="Disordered" evidence="1">
    <location>
        <begin position="92"/>
        <end position="114"/>
    </location>
</feature>
<organism evidence="2 3">
    <name type="scientific">Musa balbisiana</name>
    <name type="common">Banana</name>
    <dbReference type="NCBI Taxonomy" id="52838"/>
    <lineage>
        <taxon>Eukaryota</taxon>
        <taxon>Viridiplantae</taxon>
        <taxon>Streptophyta</taxon>
        <taxon>Embryophyta</taxon>
        <taxon>Tracheophyta</taxon>
        <taxon>Spermatophyta</taxon>
        <taxon>Magnoliopsida</taxon>
        <taxon>Liliopsida</taxon>
        <taxon>Zingiberales</taxon>
        <taxon>Musaceae</taxon>
        <taxon>Musa</taxon>
    </lineage>
</organism>
<feature type="compositionally biased region" description="Basic and acidic residues" evidence="1">
    <location>
        <begin position="56"/>
        <end position="65"/>
    </location>
</feature>
<evidence type="ECO:0000313" key="2">
    <source>
        <dbReference type="EMBL" id="THU60755.1"/>
    </source>
</evidence>
<evidence type="ECO:0008006" key="4">
    <source>
        <dbReference type="Google" id="ProtNLM"/>
    </source>
</evidence>